<comment type="caution">
    <text evidence="2">The sequence shown here is derived from an EMBL/GenBank/DDBJ whole genome shotgun (WGS) entry which is preliminary data.</text>
</comment>
<accession>A0ABW4ZQ94</accession>
<reference evidence="3" key="1">
    <citation type="journal article" date="2019" name="Int. J. Syst. Evol. Microbiol.">
        <title>The Global Catalogue of Microorganisms (GCM) 10K type strain sequencing project: providing services to taxonomists for standard genome sequencing and annotation.</title>
        <authorList>
            <consortium name="The Broad Institute Genomics Platform"/>
            <consortium name="The Broad Institute Genome Sequencing Center for Infectious Disease"/>
            <person name="Wu L."/>
            <person name="Ma J."/>
        </authorList>
    </citation>
    <scope>NUCLEOTIDE SEQUENCE [LARGE SCALE GENOMIC DNA]</scope>
    <source>
        <strain evidence="3">KCTC 42217</strain>
    </source>
</reference>
<keyword evidence="1" id="KW-0732">Signal</keyword>
<gene>
    <name evidence="2" type="ORF">ACFSJU_17975</name>
</gene>
<dbReference type="Pfam" id="PF16153">
    <property type="entry name" value="DUF4861"/>
    <property type="match status" value="1"/>
</dbReference>
<name>A0ABW4ZQ94_9SPHI</name>
<proteinExistence type="predicted"/>
<dbReference type="EMBL" id="JBHUHZ010000003">
    <property type="protein sequence ID" value="MFD2164303.1"/>
    <property type="molecule type" value="Genomic_DNA"/>
</dbReference>
<dbReference type="RefSeq" id="WP_255904150.1">
    <property type="nucleotide sequence ID" value="NZ_JAFMZO010000004.1"/>
</dbReference>
<dbReference type="InterPro" id="IPR032342">
    <property type="entry name" value="DUF4861"/>
</dbReference>
<dbReference type="Proteomes" id="UP001597387">
    <property type="component" value="Unassembled WGS sequence"/>
</dbReference>
<feature type="chain" id="PRO_5046361901" evidence="1">
    <location>
        <begin position="24"/>
        <end position="424"/>
    </location>
</feature>
<protein>
    <submittedName>
        <fullName evidence="2">DUF4861 domain-containing protein</fullName>
    </submittedName>
</protein>
<evidence type="ECO:0000256" key="1">
    <source>
        <dbReference type="SAM" id="SignalP"/>
    </source>
</evidence>
<sequence length="424" mass="46970">MSSLFTKTAVLIFVLGGSLQAFSQTRSISVSNKSSLVLKDKAIAVTRAGLPGAEEGKFPLILTASGDTIPSQLDDINGDRKWDELFFVLDLAPKQKLKLSLNWVNFVPEFTMRTSVRFGKRSSATLPVQPKVADTAYIDEMPKKIGYQPYQTDGPSWENDKVGFRHYFDGRNAKDLFGKRVTWMSPETVGLTAQGAVEDNYHVLKDWGRDVLPVGNSIGLGGVALLVKDSLARLGVTVNDTRNNIKSTSFHIYSEGPVRSVINFHYMDWSTQGRVYQVNETPMIWPGMHAYQNTVRVSGLKGDESLLVGLPDVSNDGPLTEVNIGDWTLLYTHDKQSYNKEFWLGLALLVPKKAYQGSITAPTTGNLSSSYLAKLKISENKPVTYYAVGGWELADPGFINPQYFRNYVTGLAHQLSAKVKVKIE</sequence>
<keyword evidence="3" id="KW-1185">Reference proteome</keyword>
<feature type="signal peptide" evidence="1">
    <location>
        <begin position="1"/>
        <end position="23"/>
    </location>
</feature>
<organism evidence="2 3">
    <name type="scientific">Paradesertivirga mongoliensis</name>
    <dbReference type="NCBI Taxonomy" id="2100740"/>
    <lineage>
        <taxon>Bacteria</taxon>
        <taxon>Pseudomonadati</taxon>
        <taxon>Bacteroidota</taxon>
        <taxon>Sphingobacteriia</taxon>
        <taxon>Sphingobacteriales</taxon>
        <taxon>Sphingobacteriaceae</taxon>
        <taxon>Paradesertivirga</taxon>
    </lineage>
</organism>
<evidence type="ECO:0000313" key="3">
    <source>
        <dbReference type="Proteomes" id="UP001597387"/>
    </source>
</evidence>
<evidence type="ECO:0000313" key="2">
    <source>
        <dbReference type="EMBL" id="MFD2164303.1"/>
    </source>
</evidence>